<proteinExistence type="predicted"/>
<name>A0A9D1LDN6_9FIRM</name>
<dbReference type="Pfam" id="PF12822">
    <property type="entry name" value="ECF_trnsprt"/>
    <property type="match status" value="1"/>
</dbReference>
<feature type="transmembrane region" description="Helical" evidence="1">
    <location>
        <begin position="110"/>
        <end position="134"/>
    </location>
</feature>
<keyword evidence="1" id="KW-1133">Transmembrane helix</keyword>
<feature type="transmembrane region" description="Helical" evidence="1">
    <location>
        <begin position="140"/>
        <end position="169"/>
    </location>
</feature>
<dbReference type="Proteomes" id="UP000824071">
    <property type="component" value="Unassembled WGS sequence"/>
</dbReference>
<evidence type="ECO:0000313" key="3">
    <source>
        <dbReference type="Proteomes" id="UP000824071"/>
    </source>
</evidence>
<keyword evidence="1" id="KW-0472">Membrane</keyword>
<reference evidence="2" key="2">
    <citation type="journal article" date="2021" name="PeerJ">
        <title>Extensive microbial diversity within the chicken gut microbiome revealed by metagenomics and culture.</title>
        <authorList>
            <person name="Gilroy R."/>
            <person name="Ravi A."/>
            <person name="Getino M."/>
            <person name="Pursley I."/>
            <person name="Horton D.L."/>
            <person name="Alikhan N.F."/>
            <person name="Baker D."/>
            <person name="Gharbi K."/>
            <person name="Hall N."/>
            <person name="Watson M."/>
            <person name="Adriaenssens E.M."/>
            <person name="Foster-Nyarko E."/>
            <person name="Jarju S."/>
            <person name="Secka A."/>
            <person name="Antonio M."/>
            <person name="Oren A."/>
            <person name="Chaudhuri R.R."/>
            <person name="La Ragione R."/>
            <person name="Hildebrand F."/>
            <person name="Pallen M.J."/>
        </authorList>
    </citation>
    <scope>NUCLEOTIDE SEQUENCE</scope>
    <source>
        <strain evidence="2">ChiGjej1B1-19959</strain>
    </source>
</reference>
<dbReference type="GO" id="GO:0022857">
    <property type="term" value="F:transmembrane transporter activity"/>
    <property type="evidence" value="ECO:0007669"/>
    <property type="project" value="InterPro"/>
</dbReference>
<dbReference type="InterPro" id="IPR024529">
    <property type="entry name" value="ECF_trnsprt_substrate-spec"/>
</dbReference>
<accession>A0A9D1LDN6</accession>
<dbReference type="AlphaFoldDB" id="A0A9D1LDN6"/>
<feature type="transmembrane region" description="Helical" evidence="1">
    <location>
        <begin position="76"/>
        <end position="98"/>
    </location>
</feature>
<evidence type="ECO:0000313" key="2">
    <source>
        <dbReference type="EMBL" id="HIU35710.1"/>
    </source>
</evidence>
<dbReference type="EMBL" id="DVMW01000026">
    <property type="protein sequence ID" value="HIU35710.1"/>
    <property type="molecule type" value="Genomic_DNA"/>
</dbReference>
<organism evidence="2 3">
    <name type="scientific">Candidatus Fimenecus excrementigallinarum</name>
    <dbReference type="NCBI Taxonomy" id="2840816"/>
    <lineage>
        <taxon>Bacteria</taxon>
        <taxon>Bacillati</taxon>
        <taxon>Bacillota</taxon>
        <taxon>Clostridia</taxon>
        <taxon>Candidatus Fimenecus</taxon>
    </lineage>
</organism>
<evidence type="ECO:0000256" key="1">
    <source>
        <dbReference type="SAM" id="Phobius"/>
    </source>
</evidence>
<protein>
    <submittedName>
        <fullName evidence="2">ECF transporter S component</fullName>
    </submittedName>
</protein>
<comment type="caution">
    <text evidence="2">The sequence shown here is derived from an EMBL/GenBank/DDBJ whole genome shotgun (WGS) entry which is preliminary data.</text>
</comment>
<gene>
    <name evidence="2" type="ORF">IAC53_03775</name>
</gene>
<sequence>MKVQTKLHKLILTALFLALALVLPFLTGQIPEIGSMLCPLHIPVLLCGFVCGWPWGLAVGFVAPLFRSLLLGMPPVFPTAVCMAFELAAYGAVAGLMYRLLPRKKPFIYCALLLAMLIGRLVWGLAMAVCMGLSGSTFTLSAFAAGAVLNAVPGILLQLALIPLLVMLFEKTRYLRPQA</sequence>
<dbReference type="Gene3D" id="1.10.1760.20">
    <property type="match status" value="1"/>
</dbReference>
<reference evidence="2" key="1">
    <citation type="submission" date="2020-10" db="EMBL/GenBank/DDBJ databases">
        <authorList>
            <person name="Gilroy R."/>
        </authorList>
    </citation>
    <scope>NUCLEOTIDE SEQUENCE</scope>
    <source>
        <strain evidence="2">ChiGjej1B1-19959</strain>
    </source>
</reference>
<keyword evidence="1" id="KW-0812">Transmembrane</keyword>